<comment type="subunit">
    <text evidence="12">Homohexamer.</text>
</comment>
<dbReference type="Pfam" id="PF13793">
    <property type="entry name" value="Pribosyltran_N"/>
    <property type="match status" value="1"/>
</dbReference>
<dbReference type="GO" id="GO:0016301">
    <property type="term" value="F:kinase activity"/>
    <property type="evidence" value="ECO:0007669"/>
    <property type="project" value="UniProtKB-KW"/>
</dbReference>
<evidence type="ECO:0000256" key="1">
    <source>
        <dbReference type="ARBA" id="ARBA00004996"/>
    </source>
</evidence>
<evidence type="ECO:0000313" key="15">
    <source>
        <dbReference type="Proteomes" id="UP000215559"/>
    </source>
</evidence>
<dbReference type="PANTHER" id="PTHR10210">
    <property type="entry name" value="RIBOSE-PHOSPHATE DIPHOSPHOKINASE FAMILY MEMBER"/>
    <property type="match status" value="1"/>
</dbReference>
<dbReference type="EC" id="2.7.6.1" evidence="12"/>
<feature type="binding site" evidence="12">
    <location>
        <position position="169"/>
    </location>
    <ligand>
        <name>Mg(2+)</name>
        <dbReference type="ChEBI" id="CHEBI:18420"/>
    </ligand>
</feature>
<dbReference type="InterPro" id="IPR029099">
    <property type="entry name" value="Pribosyltran_N"/>
</dbReference>
<dbReference type="InterPro" id="IPR029057">
    <property type="entry name" value="PRTase-like"/>
</dbReference>
<keyword evidence="3 12" id="KW-0479">Metal-binding</keyword>
<comment type="subcellular location">
    <subcellularLocation>
        <location evidence="12">Cytoplasm</location>
    </subcellularLocation>
</comment>
<evidence type="ECO:0000256" key="4">
    <source>
        <dbReference type="ARBA" id="ARBA00022727"/>
    </source>
</evidence>
<evidence type="ECO:0000256" key="9">
    <source>
        <dbReference type="ARBA" id="ARBA00049535"/>
    </source>
</evidence>
<dbReference type="GO" id="GO:0005737">
    <property type="term" value="C:cytoplasm"/>
    <property type="evidence" value="ECO:0007669"/>
    <property type="project" value="UniProtKB-SubCell"/>
</dbReference>
<dbReference type="FunFam" id="3.40.50.2020:FF:000002">
    <property type="entry name" value="Ribose-phosphate pyrophosphokinase"/>
    <property type="match status" value="1"/>
</dbReference>
<keyword evidence="8 12" id="KW-0460">Magnesium</keyword>
<evidence type="ECO:0000256" key="12">
    <source>
        <dbReference type="HAMAP-Rule" id="MF_00583"/>
    </source>
</evidence>
<protein>
    <recommendedName>
        <fullName evidence="12">Ribose-phosphate pyrophosphokinase</fullName>
        <shortName evidence="12">RPPK</shortName>
        <ecNumber evidence="12">2.7.6.1</ecNumber>
    </recommendedName>
    <alternativeName>
        <fullName evidence="12">5-phospho-D-ribosyl alpha-1-diphosphate synthase</fullName>
    </alternativeName>
    <alternativeName>
        <fullName evidence="12">Phosphoribosyl diphosphate synthase</fullName>
    </alternativeName>
    <alternativeName>
        <fullName evidence="12">Phosphoribosyl pyrophosphate synthase</fullName>
        <shortName evidence="12">P-Rib-PP synthase</shortName>
        <shortName evidence="12">PRPP synthase</shortName>
        <shortName evidence="12">PRPPase</shortName>
    </alternativeName>
</protein>
<dbReference type="SMART" id="SM01400">
    <property type="entry name" value="Pribosyltran_N"/>
    <property type="match status" value="1"/>
</dbReference>
<dbReference type="Gene3D" id="3.40.50.2020">
    <property type="match status" value="2"/>
</dbReference>
<dbReference type="CDD" id="cd06223">
    <property type="entry name" value="PRTases_typeI"/>
    <property type="match status" value="1"/>
</dbReference>
<proteinExistence type="inferred from homology"/>
<comment type="function">
    <text evidence="10 12">Involved in the biosynthesis of the central metabolite phospho-alpha-D-ribosyl-1-pyrophosphate (PRPP) via the transfer of pyrophosphoryl group from ATP to 1-hydroxyl of ribose-5-phosphate (Rib-5-P).</text>
</comment>
<evidence type="ECO:0000256" key="2">
    <source>
        <dbReference type="ARBA" id="ARBA00022679"/>
    </source>
</evidence>
<evidence type="ECO:0000259" key="13">
    <source>
        <dbReference type="Pfam" id="PF13793"/>
    </source>
</evidence>
<dbReference type="InterPro" id="IPR037515">
    <property type="entry name" value="Rib-P_diPkinase_bac"/>
</dbReference>
<dbReference type="NCBIfam" id="NF002320">
    <property type="entry name" value="PRK01259.1"/>
    <property type="match status" value="1"/>
</dbReference>
<dbReference type="UniPathway" id="UPA00087">
    <property type="reaction ID" value="UER00172"/>
</dbReference>
<keyword evidence="12" id="KW-0963">Cytoplasm</keyword>
<evidence type="ECO:0000313" key="14">
    <source>
        <dbReference type="EMBL" id="OYD13875.1"/>
    </source>
</evidence>
<feature type="active site" evidence="12">
    <location>
        <position position="194"/>
    </location>
</feature>
<dbReference type="GO" id="GO:0002189">
    <property type="term" value="C:ribose phosphate diphosphokinase complex"/>
    <property type="evidence" value="ECO:0007669"/>
    <property type="project" value="TreeGrafter"/>
</dbReference>
<dbReference type="GO" id="GO:0006015">
    <property type="term" value="P:5-phosphoribose 1-diphosphate biosynthetic process"/>
    <property type="evidence" value="ECO:0007669"/>
    <property type="project" value="UniProtKB-UniRule"/>
</dbReference>
<organism evidence="14 15">
    <name type="scientific">candidate division WOR-3 bacterium JGI_Cruoil_03_51_56</name>
    <dbReference type="NCBI Taxonomy" id="1973747"/>
    <lineage>
        <taxon>Bacteria</taxon>
        <taxon>Bacteria division WOR-3</taxon>
    </lineage>
</organism>
<dbReference type="GO" id="GO:0000287">
    <property type="term" value="F:magnesium ion binding"/>
    <property type="evidence" value="ECO:0007669"/>
    <property type="project" value="UniProtKB-UniRule"/>
</dbReference>
<keyword evidence="6 12" id="KW-0418">Kinase</keyword>
<feature type="binding site" evidence="12">
    <location>
        <begin position="224"/>
        <end position="228"/>
    </location>
    <ligand>
        <name>D-ribose 5-phosphate</name>
        <dbReference type="ChEBI" id="CHEBI:78346"/>
    </ligand>
</feature>
<keyword evidence="2 12" id="KW-0808">Transferase</keyword>
<name>A0A235BQP2_UNCW3</name>
<accession>A0A235BQP2</accession>
<evidence type="ECO:0000256" key="11">
    <source>
        <dbReference type="ARBA" id="ARBA00061444"/>
    </source>
</evidence>
<dbReference type="InterPro" id="IPR005946">
    <property type="entry name" value="Rib-P_diPkinase"/>
</dbReference>
<dbReference type="InterPro" id="IPR000836">
    <property type="entry name" value="PRTase_dom"/>
</dbReference>
<evidence type="ECO:0000256" key="5">
    <source>
        <dbReference type="ARBA" id="ARBA00022741"/>
    </source>
</evidence>
<evidence type="ECO:0000256" key="8">
    <source>
        <dbReference type="ARBA" id="ARBA00022842"/>
    </source>
</evidence>
<reference evidence="14 15" key="1">
    <citation type="submission" date="2017-07" db="EMBL/GenBank/DDBJ databases">
        <title>Recovery of genomes from metagenomes via a dereplication, aggregation, and scoring strategy.</title>
        <authorList>
            <person name="Sieber C.M."/>
            <person name="Probst A.J."/>
            <person name="Sharrar A."/>
            <person name="Thomas B.C."/>
            <person name="Hess M."/>
            <person name="Tringe S.G."/>
            <person name="Banfield J.F."/>
        </authorList>
    </citation>
    <scope>NUCLEOTIDE SEQUENCE [LARGE SCALE GENOMIC DNA]</scope>
    <source>
        <strain evidence="14">JGI_Cruoil_03_51_56</strain>
    </source>
</reference>
<feature type="binding site" evidence="12">
    <location>
        <position position="196"/>
    </location>
    <ligand>
        <name>D-ribose 5-phosphate</name>
        <dbReference type="ChEBI" id="CHEBI:78346"/>
    </ligand>
</feature>
<keyword evidence="5 12" id="KW-0547">Nucleotide-binding</keyword>
<feature type="domain" description="Ribose-phosphate pyrophosphokinase N-terminal" evidence="13">
    <location>
        <begin position="5"/>
        <end position="120"/>
    </location>
</feature>
<dbReference type="AlphaFoldDB" id="A0A235BQP2"/>
<dbReference type="GO" id="GO:0004749">
    <property type="term" value="F:ribose phosphate diphosphokinase activity"/>
    <property type="evidence" value="ECO:0007669"/>
    <property type="project" value="UniProtKB-UniRule"/>
</dbReference>
<comment type="cofactor">
    <cofactor evidence="12">
        <name>Mg(2+)</name>
        <dbReference type="ChEBI" id="CHEBI:18420"/>
    </cofactor>
    <text evidence="12">Binds 2 Mg(2+) ions per subunit.</text>
</comment>
<keyword evidence="4 12" id="KW-0545">Nucleotide biosynthesis</keyword>
<sequence length="313" mass="33975">MEPQLKVFTGRANQPLAQKISRHLELPLGDADMTNFADGEIRIKINENVRGSDVFVIQSTQPPADNLLELLLIIDALKRASAERVTAVIPYYGYARQDRKAEPRVPVSAKLVANLLVRSGADRILTMELHAEQIQGFFDIPVDHLYSTPIFIEHFPKGKTQNLVVVAPDPGRANRARGFARRLGSNIPIAIVDKRRPAPNQAEAVNVVGEVTGLDALIFDDMIDTASTLVAAASVLAKQGAKSISAVATHGILSGPAVNRIASSEIKEVIITDTINLAPKRKNEKIKVLSVSPLLAEAILRIHRGESVSSLFV</sequence>
<dbReference type="FunFam" id="3.40.50.2020:FF:000001">
    <property type="entry name" value="Ribose-phosphate pyrophosphokinase"/>
    <property type="match status" value="1"/>
</dbReference>
<evidence type="ECO:0000256" key="10">
    <source>
        <dbReference type="ARBA" id="ARBA00054914"/>
    </source>
</evidence>
<comment type="pathway">
    <text evidence="1 12">Metabolic intermediate biosynthesis; 5-phospho-alpha-D-ribose 1-diphosphate biosynthesis; 5-phospho-alpha-D-ribose 1-diphosphate from D-ribose 5-phosphate (route I): step 1/1.</text>
</comment>
<comment type="similarity">
    <text evidence="11 12">Belongs to the ribose-phosphate pyrophosphokinase family. Class I subfamily.</text>
</comment>
<dbReference type="HAMAP" id="MF_00583_B">
    <property type="entry name" value="RibP_PPkinase_B"/>
    <property type="match status" value="1"/>
</dbReference>
<dbReference type="Proteomes" id="UP000215559">
    <property type="component" value="Unassembled WGS sequence"/>
</dbReference>
<feature type="binding site" evidence="12">
    <location>
        <begin position="38"/>
        <end position="40"/>
    </location>
    <ligand>
        <name>ATP</name>
        <dbReference type="ChEBI" id="CHEBI:30616"/>
    </ligand>
</feature>
<dbReference type="GO" id="GO:0005524">
    <property type="term" value="F:ATP binding"/>
    <property type="evidence" value="ECO:0007669"/>
    <property type="project" value="UniProtKB-KW"/>
</dbReference>
<feature type="binding site" evidence="12">
    <location>
        <begin position="96"/>
        <end position="97"/>
    </location>
    <ligand>
        <name>ATP</name>
        <dbReference type="ChEBI" id="CHEBI:30616"/>
    </ligand>
</feature>
<dbReference type="SUPFAM" id="SSF53271">
    <property type="entry name" value="PRTase-like"/>
    <property type="match status" value="2"/>
</dbReference>
<evidence type="ECO:0000256" key="7">
    <source>
        <dbReference type="ARBA" id="ARBA00022840"/>
    </source>
</evidence>
<comment type="catalytic activity">
    <reaction evidence="9 12">
        <text>D-ribose 5-phosphate + ATP = 5-phospho-alpha-D-ribose 1-diphosphate + AMP + H(+)</text>
        <dbReference type="Rhea" id="RHEA:15609"/>
        <dbReference type="ChEBI" id="CHEBI:15378"/>
        <dbReference type="ChEBI" id="CHEBI:30616"/>
        <dbReference type="ChEBI" id="CHEBI:58017"/>
        <dbReference type="ChEBI" id="CHEBI:78346"/>
        <dbReference type="ChEBI" id="CHEBI:456215"/>
        <dbReference type="EC" id="2.7.6.1"/>
    </reaction>
</comment>
<keyword evidence="7 12" id="KW-0067">ATP-binding</keyword>
<dbReference type="Pfam" id="PF14572">
    <property type="entry name" value="Pribosyl_synth"/>
    <property type="match status" value="1"/>
</dbReference>
<dbReference type="NCBIfam" id="TIGR01251">
    <property type="entry name" value="ribP_PPkin"/>
    <property type="match status" value="1"/>
</dbReference>
<gene>
    <name evidence="12" type="primary">prs</name>
    <name evidence="14" type="ORF">CH330_09860</name>
</gene>
<feature type="binding site" evidence="12">
    <location>
        <position position="130"/>
    </location>
    <ligand>
        <name>Mg(2+)</name>
        <dbReference type="ChEBI" id="CHEBI:18420"/>
    </ligand>
</feature>
<feature type="binding site" evidence="12">
    <location>
        <position position="220"/>
    </location>
    <ligand>
        <name>D-ribose 5-phosphate</name>
        <dbReference type="ChEBI" id="CHEBI:78346"/>
    </ligand>
</feature>
<dbReference type="PANTHER" id="PTHR10210:SF41">
    <property type="entry name" value="RIBOSE-PHOSPHATE PYROPHOSPHOKINASE 1, CHLOROPLASTIC"/>
    <property type="match status" value="1"/>
</dbReference>
<evidence type="ECO:0000256" key="6">
    <source>
        <dbReference type="ARBA" id="ARBA00022777"/>
    </source>
</evidence>
<comment type="caution">
    <text evidence="14">The sequence shown here is derived from an EMBL/GenBank/DDBJ whole genome shotgun (WGS) entry which is preliminary data.</text>
</comment>
<evidence type="ECO:0000256" key="3">
    <source>
        <dbReference type="ARBA" id="ARBA00022723"/>
    </source>
</evidence>
<dbReference type="GO" id="GO:0006164">
    <property type="term" value="P:purine nucleotide biosynthetic process"/>
    <property type="evidence" value="ECO:0007669"/>
    <property type="project" value="TreeGrafter"/>
</dbReference>
<dbReference type="EMBL" id="NOZP01000186">
    <property type="protein sequence ID" value="OYD13875.1"/>
    <property type="molecule type" value="Genomic_DNA"/>
</dbReference>